<protein>
    <recommendedName>
        <fullName evidence="1">Isochorismatase-like domain-containing protein</fullName>
    </recommendedName>
</protein>
<dbReference type="AlphaFoldDB" id="A0A1F7RYC2"/>
<proteinExistence type="predicted"/>
<dbReference type="InterPro" id="IPR000868">
    <property type="entry name" value="Isochorismatase-like_dom"/>
</dbReference>
<evidence type="ECO:0000313" key="3">
    <source>
        <dbReference type="Proteomes" id="UP000178797"/>
    </source>
</evidence>
<dbReference type="Proteomes" id="UP000178797">
    <property type="component" value="Unassembled WGS sequence"/>
</dbReference>
<name>A0A1F7RYC2_9BACT</name>
<feature type="non-terminal residue" evidence="2">
    <location>
        <position position="123"/>
    </location>
</feature>
<dbReference type="EMBL" id="MGDE01000088">
    <property type="protein sequence ID" value="OGL46430.1"/>
    <property type="molecule type" value="Genomic_DNA"/>
</dbReference>
<dbReference type="Gene3D" id="3.40.50.850">
    <property type="entry name" value="Isochorismatase-like"/>
    <property type="match status" value="1"/>
</dbReference>
<reference evidence="2 3" key="1">
    <citation type="journal article" date="2016" name="Nat. Commun.">
        <title>Thousands of microbial genomes shed light on interconnected biogeochemical processes in an aquifer system.</title>
        <authorList>
            <person name="Anantharaman K."/>
            <person name="Brown C.T."/>
            <person name="Hug L.A."/>
            <person name="Sharon I."/>
            <person name="Castelle C.J."/>
            <person name="Probst A.J."/>
            <person name="Thomas B.C."/>
            <person name="Singh A."/>
            <person name="Wilkins M.J."/>
            <person name="Karaoz U."/>
            <person name="Brodie E.L."/>
            <person name="Williams K.H."/>
            <person name="Hubbard S.S."/>
            <person name="Banfield J.F."/>
        </authorList>
    </citation>
    <scope>NUCLEOTIDE SEQUENCE [LARGE SCALE GENOMIC DNA]</scope>
</reference>
<feature type="domain" description="Isochorismatase-like" evidence="1">
    <location>
        <begin position="2"/>
        <end position="123"/>
    </location>
</feature>
<sequence length="123" mass="14057">MAIIVVDMLKGFLEEGNPLFCGKKSRRIINPVKNLLGNNIGKEAIIFLRDEHRKNDPEFKMFPPHCIKGSDECKVISELKEFWKKGIDVPKGTLSGFYKTRLDRVLKKKVRPKEKITVVGVCT</sequence>
<evidence type="ECO:0000259" key="1">
    <source>
        <dbReference type="Pfam" id="PF00857"/>
    </source>
</evidence>
<gene>
    <name evidence="2" type="ORF">A2W05_04580</name>
</gene>
<organism evidence="2 3">
    <name type="scientific">Candidatus Schekmanbacteria bacterium RBG_16_38_10</name>
    <dbReference type="NCBI Taxonomy" id="1817879"/>
    <lineage>
        <taxon>Bacteria</taxon>
        <taxon>Candidatus Schekmaniibacteriota</taxon>
    </lineage>
</organism>
<evidence type="ECO:0000313" key="2">
    <source>
        <dbReference type="EMBL" id="OGL46430.1"/>
    </source>
</evidence>
<dbReference type="SUPFAM" id="SSF52499">
    <property type="entry name" value="Isochorismatase-like hydrolases"/>
    <property type="match status" value="1"/>
</dbReference>
<comment type="caution">
    <text evidence="2">The sequence shown here is derived from an EMBL/GenBank/DDBJ whole genome shotgun (WGS) entry which is preliminary data.</text>
</comment>
<accession>A0A1F7RYC2</accession>
<dbReference type="Pfam" id="PF00857">
    <property type="entry name" value="Isochorismatase"/>
    <property type="match status" value="1"/>
</dbReference>
<dbReference type="InterPro" id="IPR036380">
    <property type="entry name" value="Isochorismatase-like_sf"/>
</dbReference>